<protein>
    <submittedName>
        <fullName evidence="2">Uncharacterized protein</fullName>
    </submittedName>
</protein>
<reference evidence="2" key="2">
    <citation type="submission" date="2022-06" db="UniProtKB">
        <authorList>
            <consortium name="EnsemblMetazoa"/>
        </authorList>
    </citation>
    <scope>IDENTIFICATION</scope>
    <source>
        <strain evidence="2">DF5081</strain>
    </source>
</reference>
<evidence type="ECO:0000313" key="3">
    <source>
        <dbReference type="Proteomes" id="UP000005237"/>
    </source>
</evidence>
<evidence type="ECO:0000256" key="1">
    <source>
        <dbReference type="SAM" id="MobiDB-lite"/>
    </source>
</evidence>
<dbReference type="InterPro" id="IPR053322">
    <property type="entry name" value="PLA2-like"/>
</dbReference>
<feature type="region of interest" description="Disordered" evidence="1">
    <location>
        <begin position="393"/>
        <end position="434"/>
    </location>
</feature>
<evidence type="ECO:0000313" key="2">
    <source>
        <dbReference type="EnsemblMetazoa" id="CJA09742.1"/>
    </source>
</evidence>
<organism evidence="2 3">
    <name type="scientific">Caenorhabditis japonica</name>
    <dbReference type="NCBI Taxonomy" id="281687"/>
    <lineage>
        <taxon>Eukaryota</taxon>
        <taxon>Metazoa</taxon>
        <taxon>Ecdysozoa</taxon>
        <taxon>Nematoda</taxon>
        <taxon>Chromadorea</taxon>
        <taxon>Rhabditida</taxon>
        <taxon>Rhabditina</taxon>
        <taxon>Rhabditomorpha</taxon>
        <taxon>Rhabditoidea</taxon>
        <taxon>Rhabditidae</taxon>
        <taxon>Peloderinae</taxon>
        <taxon>Caenorhabditis</taxon>
    </lineage>
</organism>
<feature type="compositionally biased region" description="Basic and acidic residues" evidence="1">
    <location>
        <begin position="414"/>
        <end position="434"/>
    </location>
</feature>
<feature type="compositionally biased region" description="Low complexity" evidence="1">
    <location>
        <begin position="396"/>
        <end position="413"/>
    </location>
</feature>
<proteinExistence type="predicted"/>
<dbReference type="AlphaFoldDB" id="A0A8R1DQY1"/>
<name>A0A8R1DQY1_CAEJA</name>
<dbReference type="PANTHER" id="PTHR34228:SF8">
    <property type="entry name" value="PROTEIN CBG09474"/>
    <property type="match status" value="1"/>
</dbReference>
<keyword evidence="3" id="KW-1185">Reference proteome</keyword>
<dbReference type="Proteomes" id="UP000005237">
    <property type="component" value="Unassembled WGS sequence"/>
</dbReference>
<accession>A0A8R1DQY1</accession>
<reference evidence="3" key="1">
    <citation type="submission" date="2010-08" db="EMBL/GenBank/DDBJ databases">
        <authorList>
            <consortium name="Caenorhabditis japonica Sequencing Consortium"/>
            <person name="Wilson R.K."/>
        </authorList>
    </citation>
    <scope>NUCLEOTIDE SEQUENCE [LARGE SCALE GENOMIC DNA]</scope>
    <source>
        <strain evidence="3">DF5081</strain>
    </source>
</reference>
<sequence>MIHEKKISRHNNNIDDEKCFKELEKNSTLPSNAEEAANGKIVKWANAIRNTVSDVISQCAPDIDLTQMSDVGFYESILSIASLNYLLTTEKCRNVKNWFDAHLIAIDQEISMIYSVPFERSYCGWQFGYTGKVFFRQIISSSCGMSFIEINHCCAEQMTCFMERVDQKECDQRFGECHENVISKMTSWKTTCEVYAKNVIKLFPILHKAVNKQIVFSTKIDVFNGDFKQALTSSETSNFEVAKLRVYKLSYFSHIDPEIRDVFNTEVIKHGWSKRIVVDSCGLMVEECLRYDKKEACLRRFVTCLNDVHNKTKKFDEVVKKLDKIVTNYLLDRSTTKQTEKMIDEKINEHFWKSFFMDLFEFFIYWCFTKCCFPALKLVAVFKKYLCCCNSPQTPPTSSGNDPSSSSLIQENSSENHCDRVEGEVEMRELPNSS</sequence>
<dbReference type="PANTHER" id="PTHR34228">
    <property type="entry name" value="PROTEIN CBG09474-RELATED"/>
    <property type="match status" value="1"/>
</dbReference>
<dbReference type="EnsemblMetazoa" id="CJA09742.1">
    <property type="protein sequence ID" value="CJA09742.1"/>
    <property type="gene ID" value="WBGene00128946"/>
</dbReference>